<protein>
    <submittedName>
        <fullName evidence="10">Class I SAM-dependent methyltransferase</fullName>
    </submittedName>
    <submittedName>
        <fullName evidence="11">Demethylrebeccamycin-D-glucose O-methyltransferase</fullName>
        <ecNumber evidence="11">2.1.1.164</ecNumber>
    </submittedName>
    <submittedName>
        <fullName evidence="7">Methylase involved in ubiquinone/menaquinone biosynthesis</fullName>
        <ecNumber evidence="7">2.1.1.-</ecNumber>
    </submittedName>
</protein>
<dbReference type="GO" id="GO:0008757">
    <property type="term" value="F:S-adenosylmethionine-dependent methyltransferase activity"/>
    <property type="evidence" value="ECO:0007669"/>
    <property type="project" value="InterPro"/>
</dbReference>
<dbReference type="Proteomes" id="UP000189452">
    <property type="component" value="Chromosome"/>
</dbReference>
<dbReference type="Proteomes" id="UP000256381">
    <property type="component" value="Unassembled WGS sequence"/>
</dbReference>
<dbReference type="EMBL" id="LR027516">
    <property type="protein sequence ID" value="VCU48555.1"/>
    <property type="molecule type" value="Genomic_DNA"/>
</dbReference>
<evidence type="ECO:0000313" key="8">
    <source>
        <dbReference type="EMBL" id="COV56106.1"/>
    </source>
</evidence>
<dbReference type="OMA" id="QTHYFWP"/>
<dbReference type="EMBL" id="LWDQ01000001">
    <property type="protein sequence ID" value="OMH58202.1"/>
    <property type="molecule type" value="Genomic_DNA"/>
</dbReference>
<evidence type="ECO:0000313" key="24">
    <source>
        <dbReference type="Proteomes" id="UP000671119"/>
    </source>
</evidence>
<dbReference type="PATRIC" id="fig|1773.206.peg.2345"/>
<sequence>MRLTHPARRYLSSQAARPTGAFGRLLGRIWRAETADVNRIAVELLAPGPGERVCEIGFGPGRTLGLLAAAGAQVSGVEVSTTMIAIAAHHNAKAIAAGLISLYHGDGVTLPVADHSLDKVLGVHNFYFWPDPRASLCDIARALRPGGRLVLTSISDDQPLAARFDPAIYRVPPTLDTAAWLGAAGFIDVGIKRSADHPATVWFTATAT</sequence>
<feature type="domain" description="Methyltransferase type 11" evidence="2">
    <location>
        <begin position="55"/>
        <end position="151"/>
    </location>
</feature>
<evidence type="ECO:0000313" key="16">
    <source>
        <dbReference type="Proteomes" id="UP000046947"/>
    </source>
</evidence>
<evidence type="ECO:0000313" key="11">
    <source>
        <dbReference type="EMBL" id="OMH58202.1"/>
    </source>
</evidence>
<evidence type="ECO:0000256" key="1">
    <source>
        <dbReference type="ARBA" id="ARBA00022603"/>
    </source>
</evidence>
<dbReference type="EC" id="2.1.1.-" evidence="7"/>
<dbReference type="PANTHER" id="PTHR42912">
    <property type="entry name" value="METHYLTRANSFERASE"/>
    <property type="match status" value="1"/>
</dbReference>
<proteinExistence type="predicted"/>
<evidence type="ECO:0000313" key="9">
    <source>
        <dbReference type="EMBL" id="COV89874.1"/>
    </source>
</evidence>
<dbReference type="AlphaFoldDB" id="A0A045IVT8"/>
<reference evidence="10 24" key="9">
    <citation type="submission" date="2021-03" db="EMBL/GenBank/DDBJ databases">
        <title>Whole Genome Sequencing of Mycobacterium tuberculosis clinical isolates from Arunachal Pradesh, India.</title>
        <authorList>
            <person name="Singh S."/>
            <person name="Mudliar S.R."/>
            <person name="Kulsum U."/>
            <person name="Rufai S.B."/>
            <person name="Singh P.K."/>
            <person name="Umpo M."/>
            <person name="Nyori M."/>
        </authorList>
    </citation>
    <scope>NUCLEOTIDE SEQUENCE [LARGE SCALE GENOMIC DNA]</scope>
    <source>
        <strain evidence="10 24">OMICS/BPL/0142/20/SP</strain>
    </source>
</reference>
<dbReference type="GO" id="GO:0032259">
    <property type="term" value="P:methylation"/>
    <property type="evidence" value="ECO:0007669"/>
    <property type="project" value="UniProtKB-KW"/>
</dbReference>
<evidence type="ECO:0000313" key="23">
    <source>
        <dbReference type="Proteomes" id="UP000300237"/>
    </source>
</evidence>
<dbReference type="SMR" id="A0A045IVT8"/>
<evidence type="ECO:0000313" key="18">
    <source>
        <dbReference type="Proteomes" id="UP000048600"/>
    </source>
</evidence>
<dbReference type="EMBL" id="CHKL01000064">
    <property type="protein sequence ID" value="COV89874.1"/>
    <property type="molecule type" value="Genomic_DNA"/>
</dbReference>
<dbReference type="Gene3D" id="3.40.50.150">
    <property type="entry name" value="Vaccinia Virus protein VP39"/>
    <property type="match status" value="1"/>
</dbReference>
<gene>
    <name evidence="7" type="primary">rebM_1</name>
    <name evidence="11" type="synonym">rebM_2</name>
    <name evidence="3" type="synonym">rebM_3</name>
    <name evidence="6" type="synonym">rebM_7</name>
    <name evidence="11" type="ORF">A4S10_00351</name>
    <name evidence="13" type="ORF">DKC2_0358</name>
    <name evidence="12" type="ORF">DSJ38_14325</name>
    <name evidence="3" type="ORF">ERS007681_00906</name>
    <name evidence="4" type="ORF">ERS007688_00141</name>
    <name evidence="7" type="ORF">ERS007703_00102</name>
    <name evidence="8" type="ORF">ERS007720_00468</name>
    <name evidence="9" type="ORF">ERS007741_00909</name>
    <name evidence="5" type="ORF">ERS027659_01498</name>
    <name evidence="6" type="ORF">ERS094118_03256</name>
    <name evidence="10" type="ORF">J8J21_00035</name>
</gene>
<dbReference type="Proteomes" id="UP000300237">
    <property type="component" value="Chromosome"/>
</dbReference>
<dbReference type="EMBL" id="CSAJ01000035">
    <property type="protein sequence ID" value="COV56106.1"/>
    <property type="molecule type" value="Genomic_DNA"/>
</dbReference>
<dbReference type="EMBL" id="COPH01000029">
    <property type="protein sequence ID" value="CLW77061.1"/>
    <property type="molecule type" value="Genomic_DNA"/>
</dbReference>
<dbReference type="InterPro" id="IPR029063">
    <property type="entry name" value="SAM-dependent_MTases_sf"/>
</dbReference>
<accession>A0A045IVT8</accession>
<dbReference type="EMBL" id="CFOE01000076">
    <property type="protein sequence ID" value="CFE38124.1"/>
    <property type="molecule type" value="Genomic_DNA"/>
</dbReference>
<evidence type="ECO:0000313" key="19">
    <source>
        <dbReference type="Proteomes" id="UP000050139"/>
    </source>
</evidence>
<dbReference type="InterPro" id="IPR013216">
    <property type="entry name" value="Methyltransf_11"/>
</dbReference>
<evidence type="ECO:0000313" key="5">
    <source>
        <dbReference type="EMBL" id="CKR47191.1"/>
    </source>
</evidence>
<evidence type="ECO:0000313" key="21">
    <source>
        <dbReference type="Proteomes" id="UP000189452"/>
    </source>
</evidence>
<keyword evidence="7" id="KW-0830">Ubiquinone</keyword>
<dbReference type="Proteomes" id="UP000050139">
    <property type="component" value="Unassembled WGS sequence"/>
</dbReference>
<dbReference type="Proteomes" id="UP000050164">
    <property type="component" value="Unassembled WGS sequence"/>
</dbReference>
<reference evidence="13 23" key="8">
    <citation type="submission" date="2018-08" db="EMBL/GenBank/DDBJ databases">
        <authorList>
            <person name="Fokvardsen B D."/>
            <person name="Norman A."/>
        </authorList>
    </citation>
    <scope>NUCLEOTIDE SEQUENCE [LARGE SCALE GENOMIC DNA]</scope>
    <source>
        <strain evidence="13 23">DKC2</strain>
    </source>
</reference>
<dbReference type="GO" id="GO:0102082">
    <property type="term" value="F:demethylrebeccamycin--D-glucose O-methyltransferase activity"/>
    <property type="evidence" value="ECO:0007669"/>
    <property type="project" value="UniProtKB-EC"/>
</dbReference>
<keyword evidence="1 7" id="KW-0489">Methyltransferase</keyword>
<dbReference type="Proteomes" id="UP000046947">
    <property type="component" value="Unassembled WGS sequence"/>
</dbReference>
<dbReference type="Proteomes" id="UP000038802">
    <property type="component" value="Unassembled WGS sequence"/>
</dbReference>
<dbReference type="EMBL" id="CSAE01000005">
    <property type="protein sequence ID" value="COU93645.1"/>
    <property type="molecule type" value="Genomic_DNA"/>
</dbReference>
<reference evidence="6 19" key="2">
    <citation type="submission" date="2015-03" db="EMBL/GenBank/DDBJ databases">
        <authorList>
            <consortium name="Pathogen Informatics"/>
            <person name="Murphy D."/>
        </authorList>
    </citation>
    <scope>NUCLEOTIDE SEQUENCE [LARGE SCALE GENOMIC DNA]</scope>
    <source>
        <strain evidence="6 19">0268S</strain>
    </source>
</reference>
<dbReference type="CDD" id="cd02440">
    <property type="entry name" value="AdoMet_MTases"/>
    <property type="match status" value="1"/>
</dbReference>
<evidence type="ECO:0000313" key="20">
    <source>
        <dbReference type="Proteomes" id="UP000050164"/>
    </source>
</evidence>
<dbReference type="InterPro" id="IPR050508">
    <property type="entry name" value="Methyltransf_Superfamily"/>
</dbReference>
<evidence type="ECO:0000313" key="17">
    <source>
        <dbReference type="Proteomes" id="UP000048289"/>
    </source>
</evidence>
<organism evidence="7 14">
    <name type="scientific">Mycobacterium tuberculosis</name>
    <dbReference type="NCBI Taxonomy" id="1773"/>
    <lineage>
        <taxon>Bacteria</taxon>
        <taxon>Bacillati</taxon>
        <taxon>Actinomycetota</taxon>
        <taxon>Actinomycetes</taxon>
        <taxon>Mycobacteriales</taxon>
        <taxon>Mycobacteriaceae</taxon>
        <taxon>Mycobacterium</taxon>
        <taxon>Mycobacterium tuberculosis complex</taxon>
    </lineage>
</organism>
<evidence type="ECO:0000313" key="7">
    <source>
        <dbReference type="EMBL" id="COU93645.1"/>
    </source>
</evidence>
<reference evidence="12" key="7">
    <citation type="submission" date="2018-07" db="EMBL/GenBank/DDBJ databases">
        <authorList>
            <person name="Shah S."/>
            <person name="Brown T."/>
            <person name="Auld S."/>
            <person name="Bratton K."/>
            <person name="Narechania A."/>
            <person name="Mathema B."/>
            <person name="Gandhi N."/>
        </authorList>
    </citation>
    <scope>NUCLEOTIDE SEQUENCE</scope>
    <source>
        <strain evidence="12">32301_S10</strain>
    </source>
</reference>
<dbReference type="EMBL" id="QTBD01000165">
    <property type="protein sequence ID" value="REQ50618.1"/>
    <property type="molecule type" value="Genomic_DNA"/>
</dbReference>
<dbReference type="EC" id="2.1.1.164" evidence="11"/>
<evidence type="ECO:0000313" key="22">
    <source>
        <dbReference type="Proteomes" id="UP000256381"/>
    </source>
</evidence>
<name>A0A045IVT8_MYCTX</name>
<reference evidence="11 21" key="4">
    <citation type="submission" date="2016-04" db="EMBL/GenBank/DDBJ databases">
        <authorList>
            <person name="Bigi M."/>
            <person name="Bigi F."/>
            <person name="Soria M.A."/>
        </authorList>
    </citation>
    <scope>NUCLEOTIDE SEQUENCE [LARGE SCALE GENOMIC DNA]</scope>
    <source>
        <strain evidence="11 21">6548</strain>
    </source>
</reference>
<evidence type="ECO:0000313" key="12">
    <source>
        <dbReference type="EMBL" id="REQ50618.1"/>
    </source>
</evidence>
<reference evidence="12 22" key="5">
    <citation type="journal article" date="2017" name="N. Engl. J. Med.">
        <title>Transmission of Extensively Drug-Resistant Tuberculosis in South Africa.</title>
        <authorList>
            <person name="Shah N.S."/>
            <person name="Auld S.C."/>
            <person name="Brust J.C."/>
            <person name="Mathema B."/>
            <person name="Ismail N."/>
            <person name="Moodley P."/>
            <person name="Mlisana K."/>
            <person name="Allana S."/>
            <person name="Campbell A."/>
            <person name="Mthiyane T."/>
            <person name="Morris N."/>
            <person name="Mpangase P."/>
            <person name="van der Meulen H."/>
            <person name="Omar S.V."/>
            <person name="Brown T.S."/>
            <person name="Narechania A."/>
            <person name="Shaskina E."/>
            <person name="Kapwata T."/>
            <person name="Kreiswirth B."/>
            <person name="Gandhi N.R."/>
        </authorList>
    </citation>
    <scope>NUCLEOTIDE SEQUENCE [LARGE SCALE GENOMIC DNA]</scope>
    <source>
        <strain evidence="12 22">32301_S10</strain>
    </source>
</reference>
<dbReference type="Proteomes" id="UP000671119">
    <property type="component" value="Unassembled WGS sequence"/>
</dbReference>
<evidence type="ECO:0000313" key="6">
    <source>
        <dbReference type="EMBL" id="CLW77061.1"/>
    </source>
</evidence>
<reference evidence="14 15" key="3">
    <citation type="submission" date="2015-03" db="EMBL/GenBank/DDBJ databases">
        <authorList>
            <consortium name="Pathogen Informatics"/>
        </authorList>
    </citation>
    <scope>NUCLEOTIDE SEQUENCE [LARGE SCALE GENOMIC DNA]</scope>
    <source>
        <strain evidence="5 20">Bir 185</strain>
        <strain evidence="3 17">G09901357</strain>
        <strain evidence="4 16">H09601792</strain>
        <strain evidence="14">K00500041</strain>
        <strain evidence="8 15">M09401471</strain>
        <strain evidence="9 18">P00601463</strain>
    </source>
</reference>
<dbReference type="PANTHER" id="PTHR42912:SF94">
    <property type="entry name" value="METHYLTRANSFERASE TYPE 11 DOMAIN-CONTAINING PROTEIN"/>
    <property type="match status" value="1"/>
</dbReference>
<dbReference type="Pfam" id="PF08241">
    <property type="entry name" value="Methyltransf_11"/>
    <property type="match status" value="1"/>
</dbReference>
<evidence type="ECO:0000313" key="13">
    <source>
        <dbReference type="EMBL" id="VCU48555.1"/>
    </source>
</evidence>
<reference evidence="11 21" key="6">
    <citation type="submission" date="2017-02" db="EMBL/GenBank/DDBJ databases">
        <title>Protein polymorphisms may explain contrasting epidemiological fitness of two variants of a multidrug-resistant Mycobacterium tuberculosis strain.</title>
        <authorList>
            <person name="Bigi M.M."/>
            <person name="Lopez B."/>
            <person name="Blanco F.C."/>
            <person name="Sasiain M.C."/>
            <person name="De La Barrera S."/>
            <person name="Ritacco V."/>
            <person name="Bigi F."/>
            <person name="Soria M.A."/>
        </authorList>
    </citation>
    <scope>NUCLEOTIDE SEQUENCE [LARGE SCALE GENOMIC DNA]</scope>
    <source>
        <strain evidence="11 21">6548</strain>
    </source>
</reference>
<evidence type="ECO:0000259" key="2">
    <source>
        <dbReference type="Pfam" id="PF08241"/>
    </source>
</evidence>
<evidence type="ECO:0000313" key="10">
    <source>
        <dbReference type="EMBL" id="MBP0681548.1"/>
    </source>
</evidence>
<dbReference type="SUPFAM" id="SSF53335">
    <property type="entry name" value="S-adenosyl-L-methionine-dependent methyltransferases"/>
    <property type="match status" value="1"/>
</dbReference>
<dbReference type="STRING" id="115862.BBG46_01845"/>
<dbReference type="EMBL" id="CFOH01000011">
    <property type="protein sequence ID" value="CFE46392.1"/>
    <property type="molecule type" value="Genomic_DNA"/>
</dbReference>
<keyword evidence="7" id="KW-0808">Transferase</keyword>
<dbReference type="Proteomes" id="UP000044938">
    <property type="component" value="Unassembled WGS sequence"/>
</dbReference>
<evidence type="ECO:0000313" key="14">
    <source>
        <dbReference type="Proteomes" id="UP000038802"/>
    </source>
</evidence>
<evidence type="ECO:0000313" key="4">
    <source>
        <dbReference type="EMBL" id="CFE46392.1"/>
    </source>
</evidence>
<evidence type="ECO:0000313" key="3">
    <source>
        <dbReference type="EMBL" id="CFE38124.1"/>
    </source>
</evidence>
<reference evidence="7" key="1">
    <citation type="submission" date="2015-03" db="EMBL/GenBank/DDBJ databases">
        <authorList>
            <person name="Murphy D."/>
        </authorList>
    </citation>
    <scope>NUCLEOTIDE SEQUENCE [LARGE SCALE GENOMIC DNA]</scope>
    <source>
        <strain evidence="7">K00500041</strain>
    </source>
</reference>
<dbReference type="Proteomes" id="UP000048289">
    <property type="component" value="Unassembled WGS sequence"/>
</dbReference>
<evidence type="ECO:0000313" key="15">
    <source>
        <dbReference type="Proteomes" id="UP000044938"/>
    </source>
</evidence>
<dbReference type="RefSeq" id="WP_003401654.1">
    <property type="nucleotide sequence ID" value="NZ_AP017901.1"/>
</dbReference>
<dbReference type="EMBL" id="CNFT01000277">
    <property type="protein sequence ID" value="CKR47191.1"/>
    <property type="molecule type" value="Genomic_DNA"/>
</dbReference>
<dbReference type="EMBL" id="JAGIZI010000001">
    <property type="protein sequence ID" value="MBP0681548.1"/>
    <property type="molecule type" value="Genomic_DNA"/>
</dbReference>
<dbReference type="Proteomes" id="UP000048600">
    <property type="component" value="Unassembled WGS sequence"/>
</dbReference>